<dbReference type="PANTHER" id="PTHR22943">
    <property type="entry name" value="7-TRANSMEMBRANE DOMAIN RECEPTOR C.ELEGANS"/>
    <property type="match status" value="1"/>
</dbReference>
<keyword evidence="4" id="KW-0716">Sensory transduction</keyword>
<dbReference type="EMBL" id="BX284605">
    <property type="protein sequence ID" value="CAB04640.2"/>
    <property type="molecule type" value="Genomic_DNA"/>
</dbReference>
<dbReference type="GO" id="GO:0005886">
    <property type="term" value="C:plasma membrane"/>
    <property type="evidence" value="ECO:0000318"/>
    <property type="project" value="GO_Central"/>
</dbReference>
<dbReference type="AlphaFoldDB" id="O45710"/>
<evidence type="ECO:0000256" key="13">
    <source>
        <dbReference type="ARBA" id="ARBA00054965"/>
    </source>
</evidence>
<organism evidence="20 21">
    <name type="scientific">Caenorhabditis elegans</name>
    <dbReference type="NCBI Taxonomy" id="6239"/>
    <lineage>
        <taxon>Eukaryota</taxon>
        <taxon>Metazoa</taxon>
        <taxon>Ecdysozoa</taxon>
        <taxon>Nematoda</taxon>
        <taxon>Chromadorea</taxon>
        <taxon>Rhabditida</taxon>
        <taxon>Rhabditina</taxon>
        <taxon>Rhabditomorpha</taxon>
        <taxon>Rhabditoidea</taxon>
        <taxon>Rhabditidae</taxon>
        <taxon>Peloderinae</taxon>
        <taxon>Caenorhabditis</taxon>
    </lineage>
</organism>
<keyword evidence="8" id="KW-0969">Cilium</keyword>
<evidence type="ECO:0000256" key="12">
    <source>
        <dbReference type="ARBA" id="ARBA00023273"/>
    </source>
</evidence>
<comment type="subcellular location">
    <subcellularLocation>
        <location evidence="1">Cell projection</location>
        <location evidence="1">Cilium membrane</location>
        <topology evidence="1">Multi-pass membrane protein</topology>
    </subcellularLocation>
</comment>
<dbReference type="GO" id="GO:0038022">
    <property type="term" value="F:G protein-coupled olfactory receptor activity"/>
    <property type="evidence" value="ECO:0000318"/>
    <property type="project" value="GO_Central"/>
</dbReference>
<feature type="transmembrane region" description="Helical" evidence="19">
    <location>
        <begin position="12"/>
        <end position="33"/>
    </location>
</feature>
<proteinExistence type="inferred from homology"/>
<dbReference type="GeneID" id="187720"/>
<evidence type="ECO:0000256" key="2">
    <source>
        <dbReference type="ARBA" id="ARBA00022475"/>
    </source>
</evidence>
<dbReference type="RefSeq" id="NP_001309459.1">
    <property type="nucleotide sequence ID" value="NM_001322593.1"/>
</dbReference>
<dbReference type="PANTHER" id="PTHR22943:SF137">
    <property type="entry name" value="SEVEN TM RECEPTOR"/>
    <property type="match status" value="1"/>
</dbReference>
<feature type="transmembrane region" description="Helical" evidence="19">
    <location>
        <begin position="283"/>
        <end position="307"/>
    </location>
</feature>
<comment type="subunit">
    <text evidence="15">Interacts with odr-4.</text>
</comment>
<dbReference type="CTD" id="187720"/>
<dbReference type="FunFam" id="1.20.1070.10:FF:000128">
    <property type="entry name" value="Seven TM Receptor"/>
    <property type="match status" value="1"/>
</dbReference>
<evidence type="ECO:0000256" key="4">
    <source>
        <dbReference type="ARBA" id="ARBA00022606"/>
    </source>
</evidence>
<dbReference type="UCSC" id="R08H2.13">
    <property type="organism name" value="c. elegans"/>
</dbReference>
<evidence type="ECO:0000313" key="22">
    <source>
        <dbReference type="WormBase" id="R08H2.13"/>
    </source>
</evidence>
<dbReference type="SMR" id="O45710"/>
<dbReference type="FunCoup" id="O45710">
    <property type="interactions" value="1"/>
</dbReference>
<evidence type="ECO:0000256" key="10">
    <source>
        <dbReference type="ARBA" id="ARBA00023170"/>
    </source>
</evidence>
<evidence type="ECO:0000256" key="9">
    <source>
        <dbReference type="ARBA" id="ARBA00023136"/>
    </source>
</evidence>
<evidence type="ECO:0000256" key="1">
    <source>
        <dbReference type="ARBA" id="ARBA00004272"/>
    </source>
</evidence>
<dbReference type="GO" id="GO:0007186">
    <property type="term" value="P:G protein-coupled receptor signaling pathway"/>
    <property type="evidence" value="ECO:0000318"/>
    <property type="project" value="GO_Central"/>
</dbReference>
<evidence type="ECO:0000256" key="16">
    <source>
        <dbReference type="ARBA" id="ARBA00067967"/>
    </source>
</evidence>
<feature type="transmembrane region" description="Helical" evidence="19">
    <location>
        <begin position="93"/>
        <end position="115"/>
    </location>
</feature>
<keyword evidence="10 20" id="KW-0675">Receptor</keyword>
<dbReference type="OrthoDB" id="5864517at2759"/>
<keyword evidence="11" id="KW-0325">Glycoprotein</keyword>
<accession>O45710</accession>
<dbReference type="InterPro" id="IPR019428">
    <property type="entry name" value="7TM_GPCR_serpentine_rcpt_Str"/>
</dbReference>
<evidence type="ECO:0000256" key="19">
    <source>
        <dbReference type="SAM" id="Phobius"/>
    </source>
</evidence>
<keyword evidence="21" id="KW-1185">Reference proteome</keyword>
<evidence type="ECO:0000256" key="17">
    <source>
        <dbReference type="ARBA" id="ARBA00078653"/>
    </source>
</evidence>
<comment type="function">
    <text evidence="13">An odorant receptor which affects chemotaxis to the volatile odorant diacetyl. Specifies AWA neuronal cell fate via the odr-7 pathway.</text>
</comment>
<dbReference type="GO" id="GO:0060170">
    <property type="term" value="C:ciliary membrane"/>
    <property type="evidence" value="ECO:0007669"/>
    <property type="project" value="UniProtKB-SubCell"/>
</dbReference>
<feature type="transmembrane region" description="Helical" evidence="19">
    <location>
        <begin position="45"/>
        <end position="64"/>
    </location>
</feature>
<feature type="transmembrane region" description="Helical" evidence="19">
    <location>
        <begin position="253"/>
        <end position="277"/>
    </location>
</feature>
<dbReference type="PaxDb" id="6239-R08H2.13"/>
<keyword evidence="9 19" id="KW-0472">Membrane</keyword>
<dbReference type="PIR" id="T24060">
    <property type="entry name" value="T24060"/>
</dbReference>
<evidence type="ECO:0000256" key="5">
    <source>
        <dbReference type="ARBA" id="ARBA00022692"/>
    </source>
</evidence>
<evidence type="ECO:0000256" key="3">
    <source>
        <dbReference type="ARBA" id="ARBA00022500"/>
    </source>
</evidence>
<evidence type="ECO:0000256" key="11">
    <source>
        <dbReference type="ARBA" id="ARBA00023180"/>
    </source>
</evidence>
<sequence length="335" mass="38432">MCSTRWLELTYYAETIGFCLSISFNFILLLLISEMPKKIFGSYKYLMLSFSVLGMFYSCCNVLAKPNLYITDVSFAAFNILKNTGFSKSFGSIAIAIYSSCYGMMIVLLTINFYYRYLSVTCPAKLTRFSAKNSPIWVFLILFNSSTWFVLSYFVNGPTSMKDEILQPELLQAYCMQPEDYAYVGPQYFYKDEGEMKFHLPSWIASGGMAFTMFITNTLLTYFGIETYRHLNKIGSIAGIEYRELQRQLFRTLVIQTAIPMVFMYFPISCMFLFPIFGIKAESLANVVPIAVAIYPCFEPLAAMYCIKSFQKRIFSILTCNKFNKSMHSTVVPVI</sequence>
<dbReference type="GO" id="GO:0006935">
    <property type="term" value="P:chemotaxis"/>
    <property type="evidence" value="ECO:0007669"/>
    <property type="project" value="UniProtKB-KW"/>
</dbReference>
<evidence type="ECO:0000256" key="6">
    <source>
        <dbReference type="ARBA" id="ARBA00022725"/>
    </source>
</evidence>
<gene>
    <name evidence="20 22" type="primary">str-102</name>
    <name evidence="20" type="ORF">CELE_R08H2.13</name>
    <name evidence="22" type="ORF">R08H2.13</name>
</gene>
<keyword evidence="12" id="KW-0966">Cell projection</keyword>
<reference evidence="20 21" key="1">
    <citation type="journal article" date="1998" name="Science">
        <title>Genome sequence of the nematode C. elegans: a platform for investigating biology.</title>
        <authorList>
            <consortium name="The C. elegans sequencing consortium"/>
            <person name="Sulson J.E."/>
            <person name="Waterston R."/>
        </authorList>
    </citation>
    <scope>NUCLEOTIDE SEQUENCE [LARGE SCALE GENOMIC DNA]</scope>
    <source>
        <strain evidence="20 21">Bristol N2</strain>
    </source>
</reference>
<dbReference type="SUPFAM" id="SSF81321">
    <property type="entry name" value="Family A G protein-coupled receptor-like"/>
    <property type="match status" value="1"/>
</dbReference>
<evidence type="ECO:0000256" key="8">
    <source>
        <dbReference type="ARBA" id="ARBA00023069"/>
    </source>
</evidence>
<evidence type="ECO:0000313" key="20">
    <source>
        <dbReference type="EMBL" id="CAB04640.2"/>
    </source>
</evidence>
<keyword evidence="5 19" id="KW-0812">Transmembrane</keyword>
<keyword evidence="3" id="KW-0145">Chemotaxis</keyword>
<evidence type="ECO:0000256" key="15">
    <source>
        <dbReference type="ARBA" id="ARBA00064300"/>
    </source>
</evidence>
<evidence type="ECO:0000256" key="18">
    <source>
        <dbReference type="ARBA" id="ARBA00082489"/>
    </source>
</evidence>
<dbReference type="AGR" id="WB:WBGene00006157"/>
<dbReference type="HOGENOM" id="CLU_036335_2_1_1"/>
<evidence type="ECO:0000256" key="14">
    <source>
        <dbReference type="ARBA" id="ARBA00061678"/>
    </source>
</evidence>
<protein>
    <recommendedName>
        <fullName evidence="16">Serpentine receptor class r-10</fullName>
    </recommendedName>
    <alternativeName>
        <fullName evidence="17">Odorant response abnormal protein 10</fullName>
    </alternativeName>
    <alternativeName>
        <fullName evidence="18">Olfactory receptor 10</fullName>
    </alternativeName>
</protein>
<comment type="similarity">
    <text evidence="14">Belongs to the nematode receptor-like protein str family.</text>
</comment>
<dbReference type="WormBase" id="R08H2.13">
    <property type="protein sequence ID" value="CE51294"/>
    <property type="gene ID" value="WBGene00006157"/>
    <property type="gene designation" value="str-102"/>
</dbReference>
<dbReference type="InParanoid" id="O45710"/>
<name>O45710_CAEEL</name>
<keyword evidence="7 19" id="KW-1133">Transmembrane helix</keyword>
<evidence type="ECO:0000256" key="7">
    <source>
        <dbReference type="ARBA" id="ARBA00022989"/>
    </source>
</evidence>
<dbReference type="Pfam" id="PF10326">
    <property type="entry name" value="7TM_GPCR_Str"/>
    <property type="match status" value="1"/>
</dbReference>
<feature type="transmembrane region" description="Helical" evidence="19">
    <location>
        <begin position="203"/>
        <end position="225"/>
    </location>
</feature>
<feature type="transmembrane region" description="Helical" evidence="19">
    <location>
        <begin position="136"/>
        <end position="155"/>
    </location>
</feature>
<dbReference type="GO" id="GO:0042048">
    <property type="term" value="P:olfactory behavior"/>
    <property type="evidence" value="ECO:0000318"/>
    <property type="project" value="GO_Central"/>
</dbReference>
<evidence type="ECO:0000313" key="21">
    <source>
        <dbReference type="Proteomes" id="UP000001940"/>
    </source>
</evidence>
<dbReference type="Proteomes" id="UP000001940">
    <property type="component" value="Chromosome V"/>
</dbReference>
<dbReference type="KEGG" id="cel:CELE_R08H2.13"/>
<dbReference type="eggNOG" id="ENOG502THG6">
    <property type="taxonomic scope" value="Eukaryota"/>
</dbReference>
<keyword evidence="2" id="KW-1003">Cell membrane</keyword>
<keyword evidence="6" id="KW-0552">Olfaction</keyword>